<evidence type="ECO:0000256" key="4">
    <source>
        <dbReference type="ARBA" id="ARBA00022777"/>
    </source>
</evidence>
<dbReference type="EMBL" id="BAAAFA010000007">
    <property type="protein sequence ID" value="GAA0818980.1"/>
    <property type="molecule type" value="Genomic_DNA"/>
</dbReference>
<evidence type="ECO:0000313" key="8">
    <source>
        <dbReference type="EMBL" id="GAA0818980.1"/>
    </source>
</evidence>
<keyword evidence="2 6" id="KW-0545">Nucleotide biosynthesis</keyword>
<keyword evidence="9" id="KW-1185">Reference proteome</keyword>
<dbReference type="InterPro" id="IPR018094">
    <property type="entry name" value="Thymidylate_kinase"/>
</dbReference>
<accession>A0ABN1L844</accession>
<dbReference type="InterPro" id="IPR039430">
    <property type="entry name" value="Thymidylate_kin-like_dom"/>
</dbReference>
<proteinExistence type="inferred from homology"/>
<comment type="catalytic activity">
    <reaction evidence="6">
        <text>dTMP + ATP = dTDP + ADP</text>
        <dbReference type="Rhea" id="RHEA:13517"/>
        <dbReference type="ChEBI" id="CHEBI:30616"/>
        <dbReference type="ChEBI" id="CHEBI:58369"/>
        <dbReference type="ChEBI" id="CHEBI:63528"/>
        <dbReference type="ChEBI" id="CHEBI:456216"/>
        <dbReference type="EC" id="2.7.4.9"/>
    </reaction>
</comment>
<evidence type="ECO:0000256" key="5">
    <source>
        <dbReference type="ARBA" id="ARBA00022840"/>
    </source>
</evidence>
<dbReference type="PANTHER" id="PTHR10344:SF4">
    <property type="entry name" value="UMP-CMP KINASE 2, MITOCHONDRIAL"/>
    <property type="match status" value="1"/>
</dbReference>
<evidence type="ECO:0000256" key="3">
    <source>
        <dbReference type="ARBA" id="ARBA00022741"/>
    </source>
</evidence>
<keyword evidence="3 6" id="KW-0547">Nucleotide-binding</keyword>
<gene>
    <name evidence="6 8" type="primary">tmk</name>
    <name evidence="8" type="ORF">GCM10009111_22480</name>
</gene>
<keyword evidence="4 6" id="KW-0418">Kinase</keyword>
<keyword evidence="5 6" id="KW-0067">ATP-binding</keyword>
<dbReference type="Pfam" id="PF02223">
    <property type="entry name" value="Thymidylate_kin"/>
    <property type="match status" value="1"/>
</dbReference>
<dbReference type="CDD" id="cd01672">
    <property type="entry name" value="TMPK"/>
    <property type="match status" value="1"/>
</dbReference>
<comment type="caution">
    <text evidence="8">The sequence shown here is derived from an EMBL/GenBank/DDBJ whole genome shotgun (WGS) entry which is preliminary data.</text>
</comment>
<dbReference type="HAMAP" id="MF_00165">
    <property type="entry name" value="Thymidylate_kinase"/>
    <property type="match status" value="1"/>
</dbReference>
<organism evidence="8 9">
    <name type="scientific">Colwellia asteriadis</name>
    <dbReference type="NCBI Taxonomy" id="517723"/>
    <lineage>
        <taxon>Bacteria</taxon>
        <taxon>Pseudomonadati</taxon>
        <taxon>Pseudomonadota</taxon>
        <taxon>Gammaproteobacteria</taxon>
        <taxon>Alteromonadales</taxon>
        <taxon>Colwelliaceae</taxon>
        <taxon>Colwellia</taxon>
    </lineage>
</organism>
<name>A0ABN1L844_9GAMM</name>
<keyword evidence="1 6" id="KW-0808">Transferase</keyword>
<dbReference type="Proteomes" id="UP001500021">
    <property type="component" value="Unassembled WGS sequence"/>
</dbReference>
<evidence type="ECO:0000313" key="9">
    <source>
        <dbReference type="Proteomes" id="UP001500021"/>
    </source>
</evidence>
<sequence>MKKGFMLVCDGSNGAGKTTVIKKIETYLTNKGFDVLLTREPGGTPIGERIRSIILDPDSSEMLDITELMLFGAARAQHIQEKIVPALNQGKVVVCDRFDAATISFQHYARGIDINIINQVNNLALAGFSPDMNIILDLDPIIGLERVKSRGDGLDRMEDEKLDFLNRARDGYLQQAKACPEKFTVIDASQSQESVANEVISVLEQLIKQHSR</sequence>
<evidence type="ECO:0000256" key="1">
    <source>
        <dbReference type="ARBA" id="ARBA00022679"/>
    </source>
</evidence>
<dbReference type="EC" id="2.7.4.9" evidence="6"/>
<comment type="function">
    <text evidence="6">Phosphorylation of dTMP to form dTDP in both de novo and salvage pathways of dTTP synthesis.</text>
</comment>
<dbReference type="PANTHER" id="PTHR10344">
    <property type="entry name" value="THYMIDYLATE KINASE"/>
    <property type="match status" value="1"/>
</dbReference>
<protein>
    <recommendedName>
        <fullName evidence="6">Thymidylate kinase</fullName>
        <ecNumber evidence="6">2.7.4.9</ecNumber>
    </recommendedName>
    <alternativeName>
        <fullName evidence="6">dTMP kinase</fullName>
    </alternativeName>
</protein>
<evidence type="ECO:0000259" key="7">
    <source>
        <dbReference type="Pfam" id="PF02223"/>
    </source>
</evidence>
<feature type="domain" description="Thymidylate kinase-like" evidence="7">
    <location>
        <begin position="10"/>
        <end position="198"/>
    </location>
</feature>
<dbReference type="GO" id="GO:0016301">
    <property type="term" value="F:kinase activity"/>
    <property type="evidence" value="ECO:0007669"/>
    <property type="project" value="UniProtKB-KW"/>
</dbReference>
<evidence type="ECO:0000256" key="2">
    <source>
        <dbReference type="ARBA" id="ARBA00022727"/>
    </source>
</evidence>
<comment type="similarity">
    <text evidence="6">Belongs to the thymidylate kinase family.</text>
</comment>
<dbReference type="NCBIfam" id="TIGR00041">
    <property type="entry name" value="DTMP_kinase"/>
    <property type="match status" value="1"/>
</dbReference>
<evidence type="ECO:0000256" key="6">
    <source>
        <dbReference type="HAMAP-Rule" id="MF_00165"/>
    </source>
</evidence>
<comment type="caution">
    <text evidence="6">Lacks conserved residue(s) required for the propagation of feature annotation.</text>
</comment>
<reference evidence="8 9" key="1">
    <citation type="journal article" date="2019" name="Int. J. Syst. Evol. Microbiol.">
        <title>The Global Catalogue of Microorganisms (GCM) 10K type strain sequencing project: providing services to taxonomists for standard genome sequencing and annotation.</title>
        <authorList>
            <consortium name="The Broad Institute Genomics Platform"/>
            <consortium name="The Broad Institute Genome Sequencing Center for Infectious Disease"/>
            <person name="Wu L."/>
            <person name="Ma J."/>
        </authorList>
    </citation>
    <scope>NUCLEOTIDE SEQUENCE [LARGE SCALE GENOMIC DNA]</scope>
    <source>
        <strain evidence="8 9">JCM 15608</strain>
    </source>
</reference>
<dbReference type="RefSeq" id="WP_215979206.1">
    <property type="nucleotide sequence ID" value="NZ_BAAAFA010000007.1"/>
</dbReference>